<protein>
    <submittedName>
        <fullName evidence="11">Coenzyme PQQ biosynthesis probable peptidase PqqF</fullName>
    </submittedName>
</protein>
<dbReference type="Pfam" id="PF22455">
    <property type="entry name" value="PqqF_C_3"/>
    <property type="match status" value="1"/>
</dbReference>
<evidence type="ECO:0000259" key="9">
    <source>
        <dbReference type="Pfam" id="PF22455"/>
    </source>
</evidence>
<feature type="domain" description="Peptidase M16 C-terminal" evidence="8">
    <location>
        <begin position="181"/>
        <end position="340"/>
    </location>
</feature>
<dbReference type="STRING" id="137658.SAMN05216186_102205"/>
<dbReference type="Proteomes" id="UP000198706">
    <property type="component" value="Unassembled WGS sequence"/>
</dbReference>
<gene>
    <name evidence="11" type="ORF">SAMN05216186_102205</name>
</gene>
<keyword evidence="4" id="KW-0378">Hydrolase</keyword>
<evidence type="ECO:0000256" key="6">
    <source>
        <dbReference type="ARBA" id="ARBA00023049"/>
    </source>
</evidence>
<dbReference type="PANTHER" id="PTHR43690">
    <property type="entry name" value="NARDILYSIN"/>
    <property type="match status" value="1"/>
</dbReference>
<dbReference type="AlphaFoldDB" id="A0A1G8VF87"/>
<name>A0A1G8VF87_9PSED</name>
<keyword evidence="5" id="KW-0862">Zinc</keyword>
<dbReference type="EMBL" id="FNFD01000002">
    <property type="protein sequence ID" value="SDJ64577.1"/>
    <property type="molecule type" value="Genomic_DNA"/>
</dbReference>
<evidence type="ECO:0000256" key="1">
    <source>
        <dbReference type="ARBA" id="ARBA00007261"/>
    </source>
</evidence>
<feature type="domain" description="Peptidase M16 N-terminal" evidence="7">
    <location>
        <begin position="18"/>
        <end position="141"/>
    </location>
</feature>
<accession>A0A1G8VF87</accession>
<dbReference type="RefSeq" id="WP_169715794.1">
    <property type="nucleotide sequence ID" value="NZ_FNFD01000002.1"/>
</dbReference>
<dbReference type="GO" id="GO:0004222">
    <property type="term" value="F:metalloendopeptidase activity"/>
    <property type="evidence" value="ECO:0007669"/>
    <property type="project" value="InterPro"/>
</dbReference>
<reference evidence="11 12" key="1">
    <citation type="submission" date="2016-10" db="EMBL/GenBank/DDBJ databases">
        <authorList>
            <person name="de Groot N.N."/>
        </authorList>
    </citation>
    <scope>NUCLEOTIDE SEQUENCE [LARGE SCALE GENOMIC DNA]</scope>
    <source>
        <strain evidence="11 12">JCM 21544</strain>
    </source>
</reference>
<dbReference type="InterPro" id="IPR011844">
    <property type="entry name" value="PQQ_synth_PqqF"/>
</dbReference>
<dbReference type="InterPro" id="IPR011249">
    <property type="entry name" value="Metalloenz_LuxS/M16"/>
</dbReference>
<evidence type="ECO:0000259" key="10">
    <source>
        <dbReference type="Pfam" id="PF22456"/>
    </source>
</evidence>
<dbReference type="NCBIfam" id="TIGR02110">
    <property type="entry name" value="PQQ_syn_pqqF"/>
    <property type="match status" value="1"/>
</dbReference>
<evidence type="ECO:0000259" key="7">
    <source>
        <dbReference type="Pfam" id="PF00675"/>
    </source>
</evidence>
<keyword evidence="12" id="KW-1185">Reference proteome</keyword>
<dbReference type="Pfam" id="PF05193">
    <property type="entry name" value="Peptidase_M16_C"/>
    <property type="match status" value="1"/>
</dbReference>
<keyword evidence="2" id="KW-0645">Protease</keyword>
<proteinExistence type="inferred from homology"/>
<evidence type="ECO:0000256" key="2">
    <source>
        <dbReference type="ARBA" id="ARBA00022670"/>
    </source>
</evidence>
<evidence type="ECO:0000256" key="5">
    <source>
        <dbReference type="ARBA" id="ARBA00022833"/>
    </source>
</evidence>
<dbReference type="GO" id="GO:0008270">
    <property type="term" value="F:zinc ion binding"/>
    <property type="evidence" value="ECO:0007669"/>
    <property type="project" value="InterPro"/>
</dbReference>
<dbReference type="InterPro" id="IPR007863">
    <property type="entry name" value="Peptidase_M16_C"/>
</dbReference>
<dbReference type="Pfam" id="PF22456">
    <property type="entry name" value="PqqF-like_C_4"/>
    <property type="match status" value="1"/>
</dbReference>
<dbReference type="InterPro" id="IPR054734">
    <property type="entry name" value="PqqF-like_C_4"/>
</dbReference>
<dbReference type="PANTHER" id="PTHR43690:SF18">
    <property type="entry name" value="INSULIN-DEGRADING ENZYME-RELATED"/>
    <property type="match status" value="1"/>
</dbReference>
<dbReference type="InterPro" id="IPR054733">
    <property type="entry name" value="PqqF_C_3"/>
</dbReference>
<dbReference type="InterPro" id="IPR011765">
    <property type="entry name" value="Pept_M16_N"/>
</dbReference>
<dbReference type="Gene3D" id="3.30.830.10">
    <property type="entry name" value="Metalloenzyme, LuxS/M16 peptidase-like"/>
    <property type="match status" value="2"/>
</dbReference>
<evidence type="ECO:0000259" key="8">
    <source>
        <dbReference type="Pfam" id="PF05193"/>
    </source>
</evidence>
<evidence type="ECO:0000256" key="4">
    <source>
        <dbReference type="ARBA" id="ARBA00022801"/>
    </source>
</evidence>
<evidence type="ECO:0000256" key="3">
    <source>
        <dbReference type="ARBA" id="ARBA00022723"/>
    </source>
</evidence>
<dbReference type="GO" id="GO:0006508">
    <property type="term" value="P:proteolysis"/>
    <property type="evidence" value="ECO:0007669"/>
    <property type="project" value="UniProtKB-KW"/>
</dbReference>
<evidence type="ECO:0000313" key="11">
    <source>
        <dbReference type="EMBL" id="SDJ64577.1"/>
    </source>
</evidence>
<evidence type="ECO:0000313" key="12">
    <source>
        <dbReference type="Proteomes" id="UP000198706"/>
    </source>
</evidence>
<comment type="similarity">
    <text evidence="1">Belongs to the peptidase M16 family.</text>
</comment>
<keyword evidence="6" id="KW-0482">Metalloprotease</keyword>
<keyword evidence="3" id="KW-0479">Metal-binding</keyword>
<feature type="domain" description="Coenzyme PQQ synthesis protein F C-terminal lobe" evidence="9">
    <location>
        <begin position="482"/>
        <end position="622"/>
    </location>
</feature>
<organism evidence="11 12">
    <name type="scientific">Pseudomonas indica</name>
    <dbReference type="NCBI Taxonomy" id="137658"/>
    <lineage>
        <taxon>Bacteria</taxon>
        <taxon>Pseudomonadati</taxon>
        <taxon>Pseudomonadota</taxon>
        <taxon>Gammaproteobacteria</taxon>
        <taxon>Pseudomonadales</taxon>
        <taxon>Pseudomonadaceae</taxon>
        <taxon>Pseudomonas</taxon>
    </lineage>
</organism>
<dbReference type="Pfam" id="PF00675">
    <property type="entry name" value="Peptidase_M16"/>
    <property type="match status" value="1"/>
</dbReference>
<dbReference type="GO" id="GO:0018189">
    <property type="term" value="P:pyrroloquinoline quinone biosynthetic process"/>
    <property type="evidence" value="ECO:0007669"/>
    <property type="project" value="InterPro"/>
</dbReference>
<feature type="domain" description="Coenzyme PQQ synthesis protein F-like C-terminal lobe" evidence="10">
    <location>
        <begin position="691"/>
        <end position="789"/>
    </location>
</feature>
<sequence length="844" mass="91315">MPTKTDPPVQLTLPNGLRVALLHDPALVQAAAVVRVAAGGHDAPVEYPGLAHFLEHLLFLDSAAFPADQGLMAYVQRCAGQVNASTRERDSYYFFEVPVSDLDGGLARLCDMLAHPRLALEAQLREREVLEAEFQARSRDTDTLCDAALARVMQPSDHPFLGFHAGHRGTLPVEQAAFQNALAGFHQRFYQAGQMLLVLAGPQPLERLRELAELYGGRLPAGTYVPQSVPPVLRLPASTGLRVEAQPGRLSLYGLFDDLPDTAGEALDFLGECLAREEPGGLSEWLSTQAGCDSLRLRVPYRYAGQAVVAVEFGLGEAGEANAGACVSAFFDWLDFFAAADWGDLRCEHARSVAMRERVSPPLARARAWAERSGPRDDGVEGGGLSESGLLALRAILTQLRRQQRVELLTVAAVSSAPADRGFPVKAEQASLLPGVQGQCGPWRLPPANPFLALPGAPSGQQMAVPEAFHWKECNPSFPGQAAVFLRWRFPEQPAGDELRHALAAALQPVVQAARQAAVDVRLDGQGGDWVLSLCGLALSQPAILGAALKCLSAPSADAWARGIQRRDAERRRAAGELLIRRLLKELANAFGAPTEADAIDAGAWQDALARCWRTACWDGLALGYAGADRQRLEQVLPQVPGEPSRAAAQAPIPEARYSWRDAAIPTGECGLMLFCPLPDAGAETEAAWRLLGRCLEPAFYRRLRSELQLGYAIFSGFRSVGRSRGLLFAVQSPSATAAQILSHIEAFLDDQAAVLSTLEETALREMGADLAGRLSRFPSLRAAAEWHWQAHLEQVSVDHLERLCGALRTLDRSTLLAHHQALREAQGGWRVLANAAPVDSRWQ</sequence>
<dbReference type="SUPFAM" id="SSF63411">
    <property type="entry name" value="LuxS/MPP-like metallohydrolase"/>
    <property type="match status" value="2"/>
</dbReference>
<dbReference type="InterPro" id="IPR050626">
    <property type="entry name" value="Peptidase_M16"/>
</dbReference>